<evidence type="ECO:0000313" key="9">
    <source>
        <dbReference type="Proteomes" id="UP001562354"/>
    </source>
</evidence>
<dbReference type="PROSITE" id="PS50005">
    <property type="entry name" value="TPR"/>
    <property type="match status" value="1"/>
</dbReference>
<name>A0ABR3PAS5_9PEZI</name>
<dbReference type="InterPro" id="IPR051727">
    <property type="entry name" value="DnaJ_C3_Co-chaperones"/>
</dbReference>
<dbReference type="RefSeq" id="XP_069199533.1">
    <property type="nucleotide sequence ID" value="XM_069346659.1"/>
</dbReference>
<dbReference type="SMART" id="SM00028">
    <property type="entry name" value="TPR"/>
    <property type="match status" value="4"/>
</dbReference>
<evidence type="ECO:0000256" key="1">
    <source>
        <dbReference type="ARBA" id="ARBA00004240"/>
    </source>
</evidence>
<dbReference type="GeneID" id="95980371"/>
<proteinExistence type="predicted"/>
<organism evidence="8 9">
    <name type="scientific">Neodothiora populina</name>
    <dbReference type="NCBI Taxonomy" id="2781224"/>
    <lineage>
        <taxon>Eukaryota</taxon>
        <taxon>Fungi</taxon>
        <taxon>Dikarya</taxon>
        <taxon>Ascomycota</taxon>
        <taxon>Pezizomycotina</taxon>
        <taxon>Dothideomycetes</taxon>
        <taxon>Dothideomycetidae</taxon>
        <taxon>Dothideales</taxon>
        <taxon>Dothioraceae</taxon>
        <taxon>Neodothiora</taxon>
    </lineage>
</organism>
<keyword evidence="4" id="KW-0802">TPR repeat</keyword>
<reference evidence="8 9" key="1">
    <citation type="submission" date="2024-07" db="EMBL/GenBank/DDBJ databases">
        <title>Draft sequence of the Neodothiora populina.</title>
        <authorList>
            <person name="Drown D.D."/>
            <person name="Schuette U.S."/>
            <person name="Buechlein A.B."/>
            <person name="Rusch D.R."/>
            <person name="Winton L.W."/>
            <person name="Adams G.A."/>
        </authorList>
    </citation>
    <scope>NUCLEOTIDE SEQUENCE [LARGE SCALE GENOMIC DNA]</scope>
    <source>
        <strain evidence="8 9">CPC 39397</strain>
    </source>
</reference>
<accession>A0ABR3PAS5</accession>
<dbReference type="InterPro" id="IPR019734">
    <property type="entry name" value="TPR_rpt"/>
</dbReference>
<feature type="compositionally biased region" description="Gly residues" evidence="5">
    <location>
        <begin position="481"/>
        <end position="501"/>
    </location>
</feature>
<dbReference type="PANTHER" id="PTHR44140:SF2">
    <property type="entry name" value="LD25575P"/>
    <property type="match status" value="1"/>
</dbReference>
<feature type="region of interest" description="Disordered" evidence="5">
    <location>
        <begin position="467"/>
        <end position="543"/>
    </location>
</feature>
<evidence type="ECO:0000256" key="4">
    <source>
        <dbReference type="PROSITE-ProRule" id="PRU00339"/>
    </source>
</evidence>
<dbReference type="InterPro" id="IPR011990">
    <property type="entry name" value="TPR-like_helical_dom_sf"/>
</dbReference>
<comment type="caution">
    <text evidence="8">The sequence shown here is derived from an EMBL/GenBank/DDBJ whole genome shotgun (WGS) entry which is preliminary data.</text>
</comment>
<keyword evidence="9" id="KW-1185">Reference proteome</keyword>
<feature type="compositionally biased region" description="Gly residues" evidence="5">
    <location>
        <begin position="509"/>
        <end position="543"/>
    </location>
</feature>
<dbReference type="PRINTS" id="PR00625">
    <property type="entry name" value="JDOMAIN"/>
</dbReference>
<dbReference type="EMBL" id="JBFMKM010000010">
    <property type="protein sequence ID" value="KAL1303258.1"/>
    <property type="molecule type" value="Genomic_DNA"/>
</dbReference>
<evidence type="ECO:0000256" key="3">
    <source>
        <dbReference type="ARBA" id="ARBA00022824"/>
    </source>
</evidence>
<dbReference type="SMART" id="SM00271">
    <property type="entry name" value="DnaJ"/>
    <property type="match status" value="1"/>
</dbReference>
<feature type="chain" id="PRO_5045044895" description="J domain-containing protein" evidence="6">
    <location>
        <begin position="24"/>
        <end position="543"/>
    </location>
</feature>
<feature type="signal peptide" evidence="6">
    <location>
        <begin position="1"/>
        <end position="23"/>
    </location>
</feature>
<evidence type="ECO:0000256" key="5">
    <source>
        <dbReference type="SAM" id="MobiDB-lite"/>
    </source>
</evidence>
<dbReference type="Proteomes" id="UP001562354">
    <property type="component" value="Unassembled WGS sequence"/>
</dbReference>
<feature type="repeat" description="TPR" evidence="4">
    <location>
        <begin position="69"/>
        <end position="102"/>
    </location>
</feature>
<sequence length="543" mass="58739">MILPLQSLALGVIALTSVPLTSALSSADIPADIPVSQLISSATAELAKGNGQEALTYFDVAINRDPQNYLTVFRRGAAYLQLGKSSQASHDFDRVLALKPGFEGALVQRAKIKSRNGNWSAAKKDYQDAARTSSEEFKELEEAEGAAKLAEEAEKAQDWAACTANADVAIVVAGADLDLRRRRAHCRFEKGDIIEAISDMLHIAQTSSGSEAHMKIAATSFYALAERDGGMAQARRCLHSDPDSKPCSKMLKREKKIDKRIKNVHDLMSKRKYVNAVKELVPAADGAAGLIDEVKSDCQIYRDEGLIHKNAPSRLYNDLVELTCEAYTEMNSLKKAQPYCDEALLHNPNCLPALIGKATRQLDADDFEPAIHTLNQAKELHPQSQKVNELLQKAQTLLKRSRQKDYYKILGVSRDADDRDIKRAYRKLTKEFHPDKAAQAGVGPEEAQKKMASINEAYEVLSDPELKARFDNGDDPNDQTQGGGGGGNPFQGSPFGRGPGGQPVFFQQRGGGGGGGAQFKFQQGGGGGGGGAGGFNFPGGFPF</sequence>
<keyword evidence="2 6" id="KW-0732">Signal</keyword>
<dbReference type="CDD" id="cd06257">
    <property type="entry name" value="DnaJ"/>
    <property type="match status" value="1"/>
</dbReference>
<dbReference type="SUPFAM" id="SSF48452">
    <property type="entry name" value="TPR-like"/>
    <property type="match status" value="2"/>
</dbReference>
<dbReference type="SUPFAM" id="SSF46565">
    <property type="entry name" value="Chaperone J-domain"/>
    <property type="match status" value="1"/>
</dbReference>
<protein>
    <recommendedName>
        <fullName evidence="7">J domain-containing protein</fullName>
    </recommendedName>
</protein>
<dbReference type="PANTHER" id="PTHR44140">
    <property type="entry name" value="LD25575P"/>
    <property type="match status" value="1"/>
</dbReference>
<dbReference type="Gene3D" id="1.25.40.10">
    <property type="entry name" value="Tetratricopeptide repeat domain"/>
    <property type="match status" value="1"/>
</dbReference>
<dbReference type="PROSITE" id="PS50076">
    <property type="entry name" value="DNAJ_2"/>
    <property type="match status" value="1"/>
</dbReference>
<keyword evidence="3" id="KW-0256">Endoplasmic reticulum</keyword>
<dbReference type="Gene3D" id="1.10.287.110">
    <property type="entry name" value="DnaJ domain"/>
    <property type="match status" value="1"/>
</dbReference>
<feature type="domain" description="J" evidence="7">
    <location>
        <begin position="405"/>
        <end position="474"/>
    </location>
</feature>
<dbReference type="InterPro" id="IPR036869">
    <property type="entry name" value="J_dom_sf"/>
</dbReference>
<evidence type="ECO:0000259" key="7">
    <source>
        <dbReference type="PROSITE" id="PS50076"/>
    </source>
</evidence>
<dbReference type="Pfam" id="PF00226">
    <property type="entry name" value="DnaJ"/>
    <property type="match status" value="1"/>
</dbReference>
<comment type="subcellular location">
    <subcellularLocation>
        <location evidence="1">Endoplasmic reticulum</location>
    </subcellularLocation>
</comment>
<evidence type="ECO:0000313" key="8">
    <source>
        <dbReference type="EMBL" id="KAL1303258.1"/>
    </source>
</evidence>
<gene>
    <name evidence="8" type="ORF">AAFC00_006672</name>
</gene>
<dbReference type="InterPro" id="IPR001623">
    <property type="entry name" value="DnaJ_domain"/>
</dbReference>
<evidence type="ECO:0000256" key="6">
    <source>
        <dbReference type="SAM" id="SignalP"/>
    </source>
</evidence>
<evidence type="ECO:0000256" key="2">
    <source>
        <dbReference type="ARBA" id="ARBA00022729"/>
    </source>
</evidence>